<dbReference type="InterPro" id="IPR016032">
    <property type="entry name" value="Sig_transdc_resp-reg_C-effctor"/>
</dbReference>
<organism evidence="5 6">
    <name type="scientific">Isoalcanivorax beigongshangi</name>
    <dbReference type="NCBI Taxonomy" id="3238810"/>
    <lineage>
        <taxon>Bacteria</taxon>
        <taxon>Pseudomonadati</taxon>
        <taxon>Pseudomonadota</taxon>
        <taxon>Gammaproteobacteria</taxon>
        <taxon>Oceanospirillales</taxon>
        <taxon>Alcanivoracaceae</taxon>
        <taxon>Isoalcanivorax</taxon>
    </lineage>
</organism>
<accession>A0ABV4AET9</accession>
<gene>
    <name evidence="5" type="ORF">AB5I84_04170</name>
</gene>
<dbReference type="PANTHER" id="PTHR44688:SF16">
    <property type="entry name" value="DNA-BINDING TRANSCRIPTIONAL ACTIVATOR DEVR_DOSR"/>
    <property type="match status" value="1"/>
</dbReference>
<keyword evidence="1" id="KW-0805">Transcription regulation</keyword>
<evidence type="ECO:0000256" key="3">
    <source>
        <dbReference type="ARBA" id="ARBA00023163"/>
    </source>
</evidence>
<dbReference type="EMBL" id="JBGCUO010000001">
    <property type="protein sequence ID" value="MEY1661340.1"/>
    <property type="molecule type" value="Genomic_DNA"/>
</dbReference>
<dbReference type="Pfam" id="PF00196">
    <property type="entry name" value="GerE"/>
    <property type="match status" value="1"/>
</dbReference>
<dbReference type="PROSITE" id="PS50043">
    <property type="entry name" value="HTH_LUXR_2"/>
    <property type="match status" value="1"/>
</dbReference>
<dbReference type="CDD" id="cd06170">
    <property type="entry name" value="LuxR_C_like"/>
    <property type="match status" value="1"/>
</dbReference>
<evidence type="ECO:0000313" key="6">
    <source>
        <dbReference type="Proteomes" id="UP001562065"/>
    </source>
</evidence>
<keyword evidence="3" id="KW-0804">Transcription</keyword>
<dbReference type="Proteomes" id="UP001562065">
    <property type="component" value="Unassembled WGS sequence"/>
</dbReference>
<dbReference type="InterPro" id="IPR041617">
    <property type="entry name" value="TPR_MalT"/>
</dbReference>
<dbReference type="Gene3D" id="3.40.50.300">
    <property type="entry name" value="P-loop containing nucleotide triphosphate hydrolases"/>
    <property type="match status" value="1"/>
</dbReference>
<evidence type="ECO:0000259" key="4">
    <source>
        <dbReference type="PROSITE" id="PS50043"/>
    </source>
</evidence>
<dbReference type="InterPro" id="IPR011990">
    <property type="entry name" value="TPR-like_helical_dom_sf"/>
</dbReference>
<evidence type="ECO:0000256" key="2">
    <source>
        <dbReference type="ARBA" id="ARBA00023125"/>
    </source>
</evidence>
<dbReference type="SUPFAM" id="SSF52540">
    <property type="entry name" value="P-loop containing nucleoside triphosphate hydrolases"/>
    <property type="match status" value="1"/>
</dbReference>
<dbReference type="InterPro" id="IPR027417">
    <property type="entry name" value="P-loop_NTPase"/>
</dbReference>
<reference evidence="5 6" key="1">
    <citation type="submission" date="2024-07" db="EMBL/GenBank/DDBJ databases">
        <authorList>
            <person name="Ren Q."/>
        </authorList>
    </citation>
    <scope>NUCLEOTIDE SEQUENCE [LARGE SCALE GENOMIC DNA]</scope>
    <source>
        <strain evidence="5 6">REN37</strain>
    </source>
</reference>
<keyword evidence="6" id="KW-1185">Reference proteome</keyword>
<feature type="domain" description="HTH luxR-type" evidence="4">
    <location>
        <begin position="759"/>
        <end position="824"/>
    </location>
</feature>
<dbReference type="InterPro" id="IPR000792">
    <property type="entry name" value="Tscrpt_reg_LuxR_C"/>
</dbReference>
<dbReference type="RefSeq" id="WP_369454598.1">
    <property type="nucleotide sequence ID" value="NZ_JBGCUO010000001.1"/>
</dbReference>
<dbReference type="InterPro" id="IPR036388">
    <property type="entry name" value="WH-like_DNA-bd_sf"/>
</dbReference>
<dbReference type="InterPro" id="IPR059106">
    <property type="entry name" value="WHD_MalT"/>
</dbReference>
<dbReference type="Gene3D" id="1.10.10.10">
    <property type="entry name" value="Winged helix-like DNA-binding domain superfamily/Winged helix DNA-binding domain"/>
    <property type="match status" value="1"/>
</dbReference>
<dbReference type="PROSITE" id="PS00622">
    <property type="entry name" value="HTH_LUXR_1"/>
    <property type="match status" value="1"/>
</dbReference>
<sequence>MLCPSPHSVLDGAITRQRLLTALAPERPLRLRLLCAPAGFGKTVLAHQFAQLGHAPSVVWVALPRQPLSAAQLAARLGEALCLPQDDDGASLASALAARTDTLVVLDGYCRDHDSDAWLLEQVQHGSIQWLVTTRSQPQWPLSRLLLDGQLLQLGSEALALTVTEVGELLAAVAPRQNFCARRLHEQSDGWAAGLRLFLYAQTGRELLAHTQLHRCPQLLDYLDQEVLAPLAPNSQQLLQVIAHAPFVDSALCAFLSGEARALQELLAQQAFLRTLPGSTERFTLYEPLRSVLRERYPHQEDALLAGAGWLALAGRHLSAFGYALGVPDAPRAVRALAQVPLHKLFSEHNLSPLLAGLRQLQVDDFAGQPAALRIATRALVMGGRLELAERYLDAFPDSGWDGTRLALQTEVALHRGQAQEACNLGLQALAALEQDEDWTQMILCFSSMTRAELALGRHEQAQRLQVQGLELARRKGELLLECQMLLDQAQVEELAGHLHRALQALDQIVALIGQGGGSALLRGAEQIRRGWLLMMIGDDAAARPALEQGRELSMAAGTPVFFYSYVLLAQLDARAGDVDRAQQRLAEVQRAMHTRDVSESIYRSVLSVGSAGVWLQARHYLPVTQMLERMRRQYEDAVALTPPSSCPELFALMSFLHAQALCSQGAIDEAIEVLTQALERAEGAGFQVIVSQALTALGKARHQRGDIRQAERMLASAAAMAARQGQRNLVLETQLNAVHEFSERALPKPDSSAQNAPPERAEALLSQREHEVLELIAKGYSNAEIADILSISLHTVKAHAKRINAKFQVNRRTLAVARAKALGLLM</sequence>
<dbReference type="SMART" id="SM00421">
    <property type="entry name" value="HTH_LUXR"/>
    <property type="match status" value="1"/>
</dbReference>
<dbReference type="Pfam" id="PF17874">
    <property type="entry name" value="TPR_MalT"/>
    <property type="match status" value="1"/>
</dbReference>
<dbReference type="Gene3D" id="1.25.40.10">
    <property type="entry name" value="Tetratricopeptide repeat domain"/>
    <property type="match status" value="2"/>
</dbReference>
<evidence type="ECO:0000313" key="5">
    <source>
        <dbReference type="EMBL" id="MEY1661340.1"/>
    </source>
</evidence>
<protein>
    <submittedName>
        <fullName evidence="5">LuxR C-terminal-related transcriptional regulator</fullName>
    </submittedName>
</protein>
<evidence type="ECO:0000256" key="1">
    <source>
        <dbReference type="ARBA" id="ARBA00023015"/>
    </source>
</evidence>
<comment type="caution">
    <text evidence="5">The sequence shown here is derived from an EMBL/GenBank/DDBJ whole genome shotgun (WGS) entry which is preliminary data.</text>
</comment>
<proteinExistence type="predicted"/>
<name>A0ABV4AET9_9GAMM</name>
<keyword evidence="2" id="KW-0238">DNA-binding</keyword>
<dbReference type="PRINTS" id="PR00038">
    <property type="entry name" value="HTHLUXR"/>
</dbReference>
<dbReference type="Pfam" id="PF25873">
    <property type="entry name" value="WHD_MalT"/>
    <property type="match status" value="1"/>
</dbReference>
<dbReference type="SUPFAM" id="SSF48452">
    <property type="entry name" value="TPR-like"/>
    <property type="match status" value="2"/>
</dbReference>
<dbReference type="PANTHER" id="PTHR44688">
    <property type="entry name" value="DNA-BINDING TRANSCRIPTIONAL ACTIVATOR DEVR_DOSR"/>
    <property type="match status" value="1"/>
</dbReference>
<dbReference type="SUPFAM" id="SSF46894">
    <property type="entry name" value="C-terminal effector domain of the bipartite response regulators"/>
    <property type="match status" value="1"/>
</dbReference>